<dbReference type="InterPro" id="IPR022134">
    <property type="entry name" value="DUF3667"/>
</dbReference>
<name>A0A4Z0LD63_9FLAO</name>
<organism evidence="2 3">
    <name type="scientific">Flavobacterium humi</name>
    <dbReference type="NCBI Taxonomy" id="2562683"/>
    <lineage>
        <taxon>Bacteria</taxon>
        <taxon>Pseudomonadati</taxon>
        <taxon>Bacteroidota</taxon>
        <taxon>Flavobacteriia</taxon>
        <taxon>Flavobacteriales</taxon>
        <taxon>Flavobacteriaceae</taxon>
        <taxon>Flavobacterium</taxon>
    </lineage>
</organism>
<evidence type="ECO:0000313" key="3">
    <source>
        <dbReference type="Proteomes" id="UP000297407"/>
    </source>
</evidence>
<reference evidence="2 3" key="1">
    <citation type="submission" date="2019-04" db="EMBL/GenBank/DDBJ databases">
        <title>Flavobacterium sp. strain DS2-A Genome sequencing and assembly.</title>
        <authorList>
            <person name="Kim I."/>
        </authorList>
    </citation>
    <scope>NUCLEOTIDE SEQUENCE [LARGE SCALE GENOMIC DNA]</scope>
    <source>
        <strain evidence="2 3">DS2-A</strain>
    </source>
</reference>
<feature type="transmembrane region" description="Helical" evidence="1">
    <location>
        <begin position="223"/>
        <end position="249"/>
    </location>
</feature>
<comment type="caution">
    <text evidence="2">The sequence shown here is derived from an EMBL/GenBank/DDBJ whole genome shotgun (WGS) entry which is preliminary data.</text>
</comment>
<keyword evidence="1" id="KW-1133">Transmembrane helix</keyword>
<dbReference type="EMBL" id="SRLH01000001">
    <property type="protein sequence ID" value="TGD59821.1"/>
    <property type="molecule type" value="Genomic_DNA"/>
</dbReference>
<dbReference type="RefSeq" id="WP_135525027.1">
    <property type="nucleotide sequence ID" value="NZ_SRLH01000001.1"/>
</dbReference>
<sequence length="251" mass="29438">MSHSSHCLNCHQEVLGKFCYDCGQKTDTHRITFKHFVLHDILHGVWHFEKGILFTIKEALIRPGKGSLDYISGKRVKYYNVFYLLLVLIGLNIFLSHYYDVFSSKYLNIVFEKESDESELDRFLSEHAKLIIFSIVPLFALNSFLVFRRKRLNFSEHFIIAGMVYLGVILLVTLTEILSFLDFFKYIDVVSKFSSLLISFAIMAYVPFAYYNAFHSDYSKRRFLFNMCLFGFLLMVEITFFATLGILYIDK</sequence>
<gene>
    <name evidence="2" type="ORF">E4635_02505</name>
</gene>
<keyword evidence="1" id="KW-0812">Transmembrane</keyword>
<evidence type="ECO:0000313" key="2">
    <source>
        <dbReference type="EMBL" id="TGD59821.1"/>
    </source>
</evidence>
<keyword evidence="3" id="KW-1185">Reference proteome</keyword>
<protein>
    <submittedName>
        <fullName evidence="2">DUF3667 domain-containing protein</fullName>
    </submittedName>
</protein>
<feature type="transmembrane region" description="Helical" evidence="1">
    <location>
        <begin position="130"/>
        <end position="147"/>
    </location>
</feature>
<dbReference type="OrthoDB" id="7446256at2"/>
<proteinExistence type="predicted"/>
<feature type="transmembrane region" description="Helical" evidence="1">
    <location>
        <begin position="193"/>
        <end position="211"/>
    </location>
</feature>
<dbReference type="AlphaFoldDB" id="A0A4Z0LD63"/>
<dbReference type="Proteomes" id="UP000297407">
    <property type="component" value="Unassembled WGS sequence"/>
</dbReference>
<feature type="transmembrane region" description="Helical" evidence="1">
    <location>
        <begin position="159"/>
        <end position="181"/>
    </location>
</feature>
<feature type="transmembrane region" description="Helical" evidence="1">
    <location>
        <begin position="81"/>
        <end position="99"/>
    </location>
</feature>
<accession>A0A4Z0LD63</accession>
<dbReference type="Pfam" id="PF12412">
    <property type="entry name" value="DUF3667"/>
    <property type="match status" value="1"/>
</dbReference>
<evidence type="ECO:0000256" key="1">
    <source>
        <dbReference type="SAM" id="Phobius"/>
    </source>
</evidence>
<keyword evidence="1" id="KW-0472">Membrane</keyword>